<reference evidence="3" key="1">
    <citation type="submission" date="2012-03" db="EMBL/GenBank/DDBJ databases">
        <title>Complete sequence of chromosome of Deinococcus peraridilitoris DSM 19664.</title>
        <authorList>
            <person name="Lucas S."/>
            <person name="Copeland A."/>
            <person name="Lapidus A."/>
            <person name="Glavina del Rio T."/>
            <person name="Dalin E."/>
            <person name="Tice H."/>
            <person name="Bruce D."/>
            <person name="Goodwin L."/>
            <person name="Pitluck S."/>
            <person name="Peters L."/>
            <person name="Mikhailova N."/>
            <person name="Lu M."/>
            <person name="Kyrpides N."/>
            <person name="Mavromatis K."/>
            <person name="Ivanova N."/>
            <person name="Brettin T."/>
            <person name="Detter J.C."/>
            <person name="Han C."/>
            <person name="Larimer F."/>
            <person name="Land M."/>
            <person name="Hauser L."/>
            <person name="Markowitz V."/>
            <person name="Cheng J.-F."/>
            <person name="Hugenholtz P."/>
            <person name="Woyke T."/>
            <person name="Wu D."/>
            <person name="Pukall R."/>
            <person name="Steenblock K."/>
            <person name="Brambilla E."/>
            <person name="Klenk H.-P."/>
            <person name="Eisen J.A."/>
        </authorList>
    </citation>
    <scope>NUCLEOTIDE SEQUENCE [LARGE SCALE GENOMIC DNA]</scope>
    <source>
        <strain evidence="3">DSM 19664 / LMG 22246 / CIP 109416 / KR-200</strain>
    </source>
</reference>
<dbReference type="EMBL" id="CP003382">
    <property type="protein sequence ID" value="AFZ67801.1"/>
    <property type="molecule type" value="Genomic_DNA"/>
</dbReference>
<accession>L0A1S9</accession>
<dbReference type="SUPFAM" id="SSF53474">
    <property type="entry name" value="alpha/beta-Hydrolases"/>
    <property type="match status" value="1"/>
</dbReference>
<dbReference type="HOGENOM" id="CLU_620975_0_0_0"/>
<dbReference type="Proteomes" id="UP000010467">
    <property type="component" value="Chromosome"/>
</dbReference>
<dbReference type="PANTHER" id="PTHR34853">
    <property type="match status" value="1"/>
</dbReference>
<dbReference type="KEGG" id="dpd:Deipe_2321"/>
<evidence type="ECO:0000313" key="3">
    <source>
        <dbReference type="Proteomes" id="UP000010467"/>
    </source>
</evidence>
<proteinExistence type="predicted"/>
<feature type="signal peptide" evidence="1">
    <location>
        <begin position="1"/>
        <end position="15"/>
    </location>
</feature>
<evidence type="ECO:0000313" key="2">
    <source>
        <dbReference type="EMBL" id="AFZ67801.1"/>
    </source>
</evidence>
<dbReference type="PANTHER" id="PTHR34853:SF1">
    <property type="entry name" value="LIPASE 5"/>
    <property type="match status" value="1"/>
</dbReference>
<sequence length="402" mass="43787">MLSALTASLLMTAQAATPRTLTGAKASGTYTPAAITQAGQALYSRNAPPAPRYSVARYDLTLRSTDEKGKPLTVRAQIFVPQVPKGTKLPVYVLGPGTTGLADACSVFNERPEVASWGWYQGHMLSYAAQGFIGVMTDYAYFNDKDRLQPYFVSASEARIMLDAARAAYQFFEGAGKSLSARPQDAVFFSGYSQGGHSSFAAADLARRYAPDVPVTGVAVFGATTNVETLWRENAAFAPYAVAAYEAYYGKNQADARQILLPKVYNGLNTNARSRCIADLYSMYSKRPEDVFQPEFVRALRDGTLAQKYPTWAKVLRTNNAGMNKAGASIPAFVAQGSTDDIVTEAAQRAFVGEQCKLGRAVTYKTYRGINHYQTRQVALNDALEWMKNVADRKPVSLYCGS</sequence>
<dbReference type="InterPro" id="IPR029058">
    <property type="entry name" value="AB_hydrolase_fold"/>
</dbReference>
<dbReference type="STRING" id="937777.Deipe_2321"/>
<dbReference type="PATRIC" id="fig|937777.3.peg.2323"/>
<organism evidence="2 3">
    <name type="scientific">Deinococcus peraridilitoris (strain DSM 19664 / LMG 22246 / CIP 109416 / KR-200)</name>
    <dbReference type="NCBI Taxonomy" id="937777"/>
    <lineage>
        <taxon>Bacteria</taxon>
        <taxon>Thermotogati</taxon>
        <taxon>Deinococcota</taxon>
        <taxon>Deinococci</taxon>
        <taxon>Deinococcales</taxon>
        <taxon>Deinococcaceae</taxon>
        <taxon>Deinococcus</taxon>
    </lineage>
</organism>
<name>L0A1S9_DEIPD</name>
<keyword evidence="1" id="KW-0732">Signal</keyword>
<dbReference type="AlphaFoldDB" id="L0A1S9"/>
<dbReference type="PIRSF" id="PIRSF029171">
    <property type="entry name" value="Esterase_LipA"/>
    <property type="match status" value="1"/>
</dbReference>
<evidence type="ECO:0000256" key="1">
    <source>
        <dbReference type="SAM" id="SignalP"/>
    </source>
</evidence>
<dbReference type="eggNOG" id="COG2267">
    <property type="taxonomic scope" value="Bacteria"/>
</dbReference>
<feature type="chain" id="PRO_5012836288" evidence="1">
    <location>
        <begin position="16"/>
        <end position="402"/>
    </location>
</feature>
<dbReference type="GO" id="GO:0016042">
    <property type="term" value="P:lipid catabolic process"/>
    <property type="evidence" value="ECO:0007669"/>
    <property type="project" value="InterPro"/>
</dbReference>
<gene>
    <name evidence="2" type="ordered locus">Deipe_2321</name>
</gene>
<dbReference type="Gene3D" id="3.40.50.1820">
    <property type="entry name" value="alpha/beta hydrolase"/>
    <property type="match status" value="2"/>
</dbReference>
<dbReference type="GO" id="GO:0004806">
    <property type="term" value="F:triacylglycerol lipase activity"/>
    <property type="evidence" value="ECO:0007669"/>
    <property type="project" value="InterPro"/>
</dbReference>
<dbReference type="Pfam" id="PF03583">
    <property type="entry name" value="LIP"/>
    <property type="match status" value="1"/>
</dbReference>
<dbReference type="InterPro" id="IPR005152">
    <property type="entry name" value="Lipase_secreted"/>
</dbReference>
<protein>
    <submittedName>
        <fullName evidence="2">Secretory lipase</fullName>
    </submittedName>
</protein>
<keyword evidence="3" id="KW-1185">Reference proteome</keyword>